<evidence type="ECO:0000313" key="2">
    <source>
        <dbReference type="Proteomes" id="UP000197138"/>
    </source>
</evidence>
<organism evidence="1 2">
    <name type="scientific">Punica granatum</name>
    <name type="common">Pomegranate</name>
    <dbReference type="NCBI Taxonomy" id="22663"/>
    <lineage>
        <taxon>Eukaryota</taxon>
        <taxon>Viridiplantae</taxon>
        <taxon>Streptophyta</taxon>
        <taxon>Embryophyta</taxon>
        <taxon>Tracheophyta</taxon>
        <taxon>Spermatophyta</taxon>
        <taxon>Magnoliopsida</taxon>
        <taxon>eudicotyledons</taxon>
        <taxon>Gunneridae</taxon>
        <taxon>Pentapetalae</taxon>
        <taxon>rosids</taxon>
        <taxon>malvids</taxon>
        <taxon>Myrtales</taxon>
        <taxon>Lythraceae</taxon>
        <taxon>Punica</taxon>
    </lineage>
</organism>
<accession>A0A218WL66</accession>
<dbReference type="AlphaFoldDB" id="A0A218WL66"/>
<gene>
    <name evidence="1" type="ORF">CDL15_Pgr026676</name>
</gene>
<sequence length="147" mass="16575">MPTQSLLAFVHFMETLHMHNDMEKKIPDSRDLEVPSGVSDGIGSVTEVEEHKAFSKDSLFRNWPLMSTVIVYCVFSLQEIAYNEGESDDNRGYDNEADAHEFGSRIREEGADAQDLGGDQMVFFVLNLIQLLGVVLTFKPFLARPCE</sequence>
<proteinExistence type="predicted"/>
<name>A0A218WL66_PUNGR</name>
<dbReference type="Proteomes" id="UP000197138">
    <property type="component" value="Unassembled WGS sequence"/>
</dbReference>
<reference evidence="2" key="1">
    <citation type="journal article" date="2017" name="Plant J.">
        <title>The pomegranate (Punica granatum L.) genome and the genomics of punicalagin biosynthesis.</title>
        <authorList>
            <person name="Qin G."/>
            <person name="Xu C."/>
            <person name="Ming R."/>
            <person name="Tang H."/>
            <person name="Guyot R."/>
            <person name="Kramer E.M."/>
            <person name="Hu Y."/>
            <person name="Yi X."/>
            <person name="Qi Y."/>
            <person name="Xu X."/>
            <person name="Gao Z."/>
            <person name="Pan H."/>
            <person name="Jian J."/>
            <person name="Tian Y."/>
            <person name="Yue Z."/>
            <person name="Xu Y."/>
        </authorList>
    </citation>
    <scope>NUCLEOTIDE SEQUENCE [LARGE SCALE GENOMIC DNA]</scope>
    <source>
        <strain evidence="2">cv. Dabenzi</strain>
    </source>
</reference>
<evidence type="ECO:0000313" key="1">
    <source>
        <dbReference type="EMBL" id="OWM73577.1"/>
    </source>
</evidence>
<protein>
    <submittedName>
        <fullName evidence="1">Uncharacterized protein</fullName>
    </submittedName>
</protein>
<dbReference type="EMBL" id="MTKT01003950">
    <property type="protein sequence ID" value="OWM73577.1"/>
    <property type="molecule type" value="Genomic_DNA"/>
</dbReference>
<comment type="caution">
    <text evidence="1">The sequence shown here is derived from an EMBL/GenBank/DDBJ whole genome shotgun (WGS) entry which is preliminary data.</text>
</comment>